<feature type="region of interest" description="Disordered" evidence="1">
    <location>
        <begin position="61"/>
        <end position="80"/>
    </location>
</feature>
<accession>A0AAX6GHD9</accession>
<feature type="compositionally biased region" description="Polar residues" evidence="1">
    <location>
        <begin position="7"/>
        <end position="24"/>
    </location>
</feature>
<protein>
    <submittedName>
        <fullName evidence="2">Uncharacterized protein</fullName>
    </submittedName>
</protein>
<comment type="caution">
    <text evidence="2">The sequence shown here is derived from an EMBL/GenBank/DDBJ whole genome shotgun (WGS) entry which is preliminary data.</text>
</comment>
<keyword evidence="3" id="KW-1185">Reference proteome</keyword>
<evidence type="ECO:0000313" key="2">
    <source>
        <dbReference type="EMBL" id="KAJ6828196.1"/>
    </source>
</evidence>
<sequence length="113" mass="12361">MPCSFSGGITVSGPASSVSSTANSLHRRADRLPRLPDDEQQQPGVMPSSDDDEERHRLGSIPARGFLLPDGDVRKNSPATPSFDDFAVSNLCRQTEIRCEVALSDLPLQRIRR</sequence>
<gene>
    <name evidence="2" type="ORF">M6B38_363855</name>
</gene>
<reference evidence="2" key="2">
    <citation type="submission" date="2023-04" db="EMBL/GenBank/DDBJ databases">
        <authorList>
            <person name="Bruccoleri R.E."/>
            <person name="Oakeley E.J."/>
            <person name="Faust A.-M."/>
            <person name="Dessus-Babus S."/>
            <person name="Altorfer M."/>
            <person name="Burckhardt D."/>
            <person name="Oertli M."/>
            <person name="Naumann U."/>
            <person name="Petersen F."/>
            <person name="Wong J."/>
        </authorList>
    </citation>
    <scope>NUCLEOTIDE SEQUENCE</scope>
    <source>
        <strain evidence="2">GSM-AAB239-AS_SAM_17_03QT</strain>
        <tissue evidence="2">Leaf</tissue>
    </source>
</reference>
<name>A0AAX6GHD9_IRIPA</name>
<evidence type="ECO:0000313" key="3">
    <source>
        <dbReference type="Proteomes" id="UP001140949"/>
    </source>
</evidence>
<feature type="region of interest" description="Disordered" evidence="1">
    <location>
        <begin position="1"/>
        <end position="56"/>
    </location>
</feature>
<evidence type="ECO:0000256" key="1">
    <source>
        <dbReference type="SAM" id="MobiDB-lite"/>
    </source>
</evidence>
<organism evidence="2 3">
    <name type="scientific">Iris pallida</name>
    <name type="common">Sweet iris</name>
    <dbReference type="NCBI Taxonomy" id="29817"/>
    <lineage>
        <taxon>Eukaryota</taxon>
        <taxon>Viridiplantae</taxon>
        <taxon>Streptophyta</taxon>
        <taxon>Embryophyta</taxon>
        <taxon>Tracheophyta</taxon>
        <taxon>Spermatophyta</taxon>
        <taxon>Magnoliopsida</taxon>
        <taxon>Liliopsida</taxon>
        <taxon>Asparagales</taxon>
        <taxon>Iridaceae</taxon>
        <taxon>Iridoideae</taxon>
        <taxon>Irideae</taxon>
        <taxon>Iris</taxon>
    </lineage>
</organism>
<dbReference type="AlphaFoldDB" id="A0AAX6GHD9"/>
<dbReference type="EMBL" id="JANAVB010019600">
    <property type="protein sequence ID" value="KAJ6828196.1"/>
    <property type="molecule type" value="Genomic_DNA"/>
</dbReference>
<dbReference type="Proteomes" id="UP001140949">
    <property type="component" value="Unassembled WGS sequence"/>
</dbReference>
<reference evidence="2" key="1">
    <citation type="journal article" date="2023" name="GigaByte">
        <title>Genome assembly of the bearded iris, Iris pallida Lam.</title>
        <authorList>
            <person name="Bruccoleri R.E."/>
            <person name="Oakeley E.J."/>
            <person name="Faust A.M.E."/>
            <person name="Altorfer M."/>
            <person name="Dessus-Babus S."/>
            <person name="Burckhardt D."/>
            <person name="Oertli M."/>
            <person name="Naumann U."/>
            <person name="Petersen F."/>
            <person name="Wong J."/>
        </authorList>
    </citation>
    <scope>NUCLEOTIDE SEQUENCE</scope>
    <source>
        <strain evidence="2">GSM-AAB239-AS_SAM_17_03QT</strain>
    </source>
</reference>
<proteinExistence type="predicted"/>